<dbReference type="RefSeq" id="WP_121008231.1">
    <property type="nucleotide sequence ID" value="NZ_RBXO01000001.1"/>
</dbReference>
<name>A0A495W612_9PSEU</name>
<evidence type="ECO:0000256" key="1">
    <source>
        <dbReference type="SAM" id="SignalP"/>
    </source>
</evidence>
<organism evidence="2 3">
    <name type="scientific">Saccharothrix australiensis</name>
    <dbReference type="NCBI Taxonomy" id="2072"/>
    <lineage>
        <taxon>Bacteria</taxon>
        <taxon>Bacillati</taxon>
        <taxon>Actinomycetota</taxon>
        <taxon>Actinomycetes</taxon>
        <taxon>Pseudonocardiales</taxon>
        <taxon>Pseudonocardiaceae</taxon>
        <taxon>Saccharothrix</taxon>
    </lineage>
</organism>
<keyword evidence="1" id="KW-0732">Signal</keyword>
<accession>A0A495W612</accession>
<dbReference type="EMBL" id="RBXO01000001">
    <property type="protein sequence ID" value="RKT56714.1"/>
    <property type="molecule type" value="Genomic_DNA"/>
</dbReference>
<evidence type="ECO:0000313" key="2">
    <source>
        <dbReference type="EMBL" id="RKT56714.1"/>
    </source>
</evidence>
<dbReference type="InterPro" id="IPR043504">
    <property type="entry name" value="Peptidase_S1_PA_chymotrypsin"/>
</dbReference>
<dbReference type="AlphaFoldDB" id="A0A495W612"/>
<dbReference type="OrthoDB" id="3233951at2"/>
<feature type="chain" id="PRO_5019743803" evidence="1">
    <location>
        <begin position="26"/>
        <end position="269"/>
    </location>
</feature>
<comment type="caution">
    <text evidence="2">The sequence shown here is derived from an EMBL/GenBank/DDBJ whole genome shotgun (WGS) entry which is preliminary data.</text>
</comment>
<protein>
    <submittedName>
        <fullName evidence="2">Trypsin-like peptidase</fullName>
    </submittedName>
</protein>
<proteinExistence type="predicted"/>
<dbReference type="Pfam" id="PF13365">
    <property type="entry name" value="Trypsin_2"/>
    <property type="match status" value="1"/>
</dbReference>
<dbReference type="Gene3D" id="2.40.10.10">
    <property type="entry name" value="Trypsin-like serine proteases"/>
    <property type="match status" value="1"/>
</dbReference>
<feature type="signal peptide" evidence="1">
    <location>
        <begin position="1"/>
        <end position="25"/>
    </location>
</feature>
<evidence type="ECO:0000313" key="3">
    <source>
        <dbReference type="Proteomes" id="UP000282084"/>
    </source>
</evidence>
<gene>
    <name evidence="2" type="ORF">C8E97_5423</name>
</gene>
<dbReference type="SUPFAM" id="SSF50494">
    <property type="entry name" value="Trypsin-like serine proteases"/>
    <property type="match status" value="1"/>
</dbReference>
<dbReference type="InterPro" id="IPR009003">
    <property type="entry name" value="Peptidase_S1_PA"/>
</dbReference>
<reference evidence="2 3" key="1">
    <citation type="submission" date="2018-10" db="EMBL/GenBank/DDBJ databases">
        <title>Sequencing the genomes of 1000 actinobacteria strains.</title>
        <authorList>
            <person name="Klenk H.-P."/>
        </authorList>
    </citation>
    <scope>NUCLEOTIDE SEQUENCE [LARGE SCALE GENOMIC DNA]</scope>
    <source>
        <strain evidence="2 3">DSM 43800</strain>
    </source>
</reference>
<dbReference type="Proteomes" id="UP000282084">
    <property type="component" value="Unassembled WGS sequence"/>
</dbReference>
<sequence length="269" mass="28200">MAKRLTGAVLTAVLVLTAFAIPANAGRAPVDFTGIVALNNCSGSVVRPPSAQSSDRALVLTNGHCVKLMADREVIVDRADSRTFTLLDRGGGGSLGTLRAERLLYATMTGTDAALYRLTATYAQVEGLGSRALDLSPAHPVAGTDIRVVSGYWKRIYSCRADGFVYRMREGNWTWHDSIRYTASCNVVGGTSGSPVVDVASGAVVGVNNTGNESGGRCTTNNPCEVDESGNITVRRGIGYAQQTYQMAPCLPGGGRLDLNAPGCGLARP</sequence>
<keyword evidence="3" id="KW-1185">Reference proteome</keyword>